<protein>
    <submittedName>
        <fullName evidence="3">Putative flavo protein</fullName>
    </submittedName>
</protein>
<dbReference type="InterPro" id="IPR050982">
    <property type="entry name" value="Auxin_biosynth/cation_transpt"/>
</dbReference>
<organism evidence="3 4">
    <name type="scientific">Aspergillus fijiensis CBS 313.89</name>
    <dbReference type="NCBI Taxonomy" id="1448319"/>
    <lineage>
        <taxon>Eukaryota</taxon>
        <taxon>Fungi</taxon>
        <taxon>Dikarya</taxon>
        <taxon>Ascomycota</taxon>
        <taxon>Pezizomycotina</taxon>
        <taxon>Eurotiomycetes</taxon>
        <taxon>Eurotiomycetidae</taxon>
        <taxon>Eurotiales</taxon>
        <taxon>Aspergillaceae</taxon>
        <taxon>Aspergillus</taxon>
    </lineage>
</organism>
<evidence type="ECO:0000313" key="3">
    <source>
        <dbReference type="EMBL" id="RAK72011.1"/>
    </source>
</evidence>
<feature type="domain" description="FAD/NAD(P)-binding" evidence="2">
    <location>
        <begin position="208"/>
        <end position="424"/>
    </location>
</feature>
<dbReference type="SUPFAM" id="SSF51905">
    <property type="entry name" value="FAD/NAD(P)-binding domain"/>
    <property type="match status" value="1"/>
</dbReference>
<accession>A0A8G1RID0</accession>
<dbReference type="VEuPathDB" id="FungiDB:BO72DRAFT_463339"/>
<dbReference type="AlphaFoldDB" id="A0A8G1RID0"/>
<dbReference type="Proteomes" id="UP000249789">
    <property type="component" value="Unassembled WGS sequence"/>
</dbReference>
<evidence type="ECO:0000256" key="1">
    <source>
        <dbReference type="ARBA" id="ARBA00023002"/>
    </source>
</evidence>
<evidence type="ECO:0000259" key="2">
    <source>
        <dbReference type="Pfam" id="PF07992"/>
    </source>
</evidence>
<dbReference type="PANTHER" id="PTHR43539:SF68">
    <property type="entry name" value="FLAVIN-BINDING MONOOXYGENASE-LIKE PROTEIN (AFU_ORTHOLOGUE AFUA_4G09220)"/>
    <property type="match status" value="1"/>
</dbReference>
<gene>
    <name evidence="3" type="ORF">BO72DRAFT_463339</name>
</gene>
<dbReference type="RefSeq" id="XP_040796023.1">
    <property type="nucleotide sequence ID" value="XM_040946590.1"/>
</dbReference>
<dbReference type="OrthoDB" id="74360at2759"/>
<dbReference type="InterPro" id="IPR036188">
    <property type="entry name" value="FAD/NAD-bd_sf"/>
</dbReference>
<dbReference type="Gene3D" id="3.50.50.60">
    <property type="entry name" value="FAD/NAD(P)-binding domain"/>
    <property type="match status" value="2"/>
</dbReference>
<dbReference type="EMBL" id="KZ824704">
    <property type="protein sequence ID" value="RAK72011.1"/>
    <property type="molecule type" value="Genomic_DNA"/>
</dbReference>
<proteinExistence type="predicted"/>
<dbReference type="GeneID" id="63863923"/>
<dbReference type="Pfam" id="PF07992">
    <property type="entry name" value="Pyr_redox_2"/>
    <property type="match status" value="1"/>
</dbReference>
<evidence type="ECO:0000313" key="4">
    <source>
        <dbReference type="Proteomes" id="UP000249789"/>
    </source>
</evidence>
<keyword evidence="1" id="KW-0560">Oxidoreductase</keyword>
<name>A0A8G1RID0_9EURO</name>
<sequence length="678" mass="73379">MATVSHSSHAPARAGEYPGQADLRKMMAQQPLPALEPKLIDPETMTGDAPTVQAHALLNRLNTALSSKNVEALQSCFYASQAYWKDQLALTYHLRTFNTPGVIAAAMLETAPLRGLGDVSVDGGAVFIPATPTLQFIDCGIRFRTSSPAATGKGKVVLLPVQTAEKTIEWKIWVLSTMLESLDLHPEDQGLLQGSSKEYGDAERFETDVFIIGGGNAAAALAARLKTLGVESVMAERNSQVGDNWARRYDCMRFHIPTSFCDFPFMPYGPELQSPHLLSRDDLAEQVRGYVATFQLNVITSAQIQSTQYNQATQHWQIKIQTPTAQRTAIAKHLVLATGVASQQPFVPSIPNKDAYQGINIHSTQYQNARKLVDQGVKVGTGLVPPPSSAKLTPPPQSVLVIGSANTAFDILEDCHAAGLQATMNVRSPTYIVPIEYLLDKRSLGAYDLGVEAADRLFLSLPAVIDSQLGDGLMKLFSSQEPNRYDALAATGFPVRDSSHFESVLMHNLLERAGGHYVDVGGTKLLAEGKAGVKANVEPTAYTATGLTFSDGSSLDADAVVWCTGFADRDVRDTTATLLGGEAARAASGTGGDDDLTKAVGESILGPEEIAARVEATWGVDAEGEIRGMWKRHRQLDNFWIMGGFTQQHRWHSRTLALQIKAALERVLPPAYRDTPRV</sequence>
<dbReference type="PANTHER" id="PTHR43539">
    <property type="entry name" value="FLAVIN-BINDING MONOOXYGENASE-LIKE PROTEIN (AFU_ORTHOLOGUE AFUA_4G09220)"/>
    <property type="match status" value="1"/>
</dbReference>
<keyword evidence="4" id="KW-1185">Reference proteome</keyword>
<dbReference type="GO" id="GO:0004497">
    <property type="term" value="F:monooxygenase activity"/>
    <property type="evidence" value="ECO:0007669"/>
    <property type="project" value="TreeGrafter"/>
</dbReference>
<dbReference type="GO" id="GO:0050660">
    <property type="term" value="F:flavin adenine dinucleotide binding"/>
    <property type="evidence" value="ECO:0007669"/>
    <property type="project" value="TreeGrafter"/>
</dbReference>
<reference evidence="3 4" key="1">
    <citation type="submission" date="2018-02" db="EMBL/GenBank/DDBJ databases">
        <title>The genomes of Aspergillus section Nigri reveals drivers in fungal speciation.</title>
        <authorList>
            <consortium name="DOE Joint Genome Institute"/>
            <person name="Vesth T.C."/>
            <person name="Nybo J."/>
            <person name="Theobald S."/>
            <person name="Brandl J."/>
            <person name="Frisvad J.C."/>
            <person name="Nielsen K.F."/>
            <person name="Lyhne E.K."/>
            <person name="Kogle M.E."/>
            <person name="Kuo A."/>
            <person name="Riley R."/>
            <person name="Clum A."/>
            <person name="Nolan M."/>
            <person name="Lipzen A."/>
            <person name="Salamov A."/>
            <person name="Henrissat B."/>
            <person name="Wiebenga A."/>
            <person name="De vries R.P."/>
            <person name="Grigoriev I.V."/>
            <person name="Mortensen U.H."/>
            <person name="Andersen M.R."/>
            <person name="Baker S.E."/>
        </authorList>
    </citation>
    <scope>NUCLEOTIDE SEQUENCE [LARGE SCALE GENOMIC DNA]</scope>
    <source>
        <strain evidence="3 4">CBS 313.89</strain>
    </source>
</reference>
<dbReference type="InterPro" id="IPR023753">
    <property type="entry name" value="FAD/NAD-binding_dom"/>
</dbReference>